<dbReference type="AlphaFoldDB" id="A0A2P6U0I5"/>
<proteinExistence type="predicted"/>
<dbReference type="OrthoDB" id="515990at2759"/>
<protein>
    <submittedName>
        <fullName evidence="2">Uncharacterized protein</fullName>
    </submittedName>
</protein>
<dbReference type="CDD" id="cd20404">
    <property type="entry name" value="Tudor_Agenet_AtEML-like"/>
    <property type="match status" value="1"/>
</dbReference>
<organism evidence="2 3">
    <name type="scientific">Chlorella sorokiniana</name>
    <name type="common">Freshwater green alga</name>
    <dbReference type="NCBI Taxonomy" id="3076"/>
    <lineage>
        <taxon>Eukaryota</taxon>
        <taxon>Viridiplantae</taxon>
        <taxon>Chlorophyta</taxon>
        <taxon>core chlorophytes</taxon>
        <taxon>Trebouxiophyceae</taxon>
        <taxon>Chlorellales</taxon>
        <taxon>Chlorellaceae</taxon>
        <taxon>Chlorella clade</taxon>
        <taxon>Chlorella</taxon>
    </lineage>
</organism>
<feature type="compositionally biased region" description="Basic and acidic residues" evidence="1">
    <location>
        <begin position="880"/>
        <end position="898"/>
    </location>
</feature>
<feature type="region of interest" description="Disordered" evidence="1">
    <location>
        <begin position="461"/>
        <end position="507"/>
    </location>
</feature>
<feature type="region of interest" description="Disordered" evidence="1">
    <location>
        <begin position="880"/>
        <end position="903"/>
    </location>
</feature>
<accession>A0A2P6U0I5</accession>
<dbReference type="Gene3D" id="2.30.30.140">
    <property type="match status" value="1"/>
</dbReference>
<reference evidence="2 3" key="1">
    <citation type="journal article" date="2018" name="Plant J.">
        <title>Genome sequences of Chlorella sorokiniana UTEX 1602 and Micractinium conductrix SAG 241.80: implications to maltose excretion by a green alga.</title>
        <authorList>
            <person name="Arriola M.B."/>
            <person name="Velmurugan N."/>
            <person name="Zhang Y."/>
            <person name="Plunkett M.H."/>
            <person name="Hondzo H."/>
            <person name="Barney B.M."/>
        </authorList>
    </citation>
    <scope>NUCLEOTIDE SEQUENCE [LARGE SCALE GENOMIC DNA]</scope>
    <source>
        <strain evidence="3">UTEX 1602</strain>
    </source>
</reference>
<comment type="caution">
    <text evidence="2">The sequence shown here is derived from an EMBL/GenBank/DDBJ whole genome shotgun (WGS) entry which is preliminary data.</text>
</comment>
<name>A0A2P6U0I5_CHLSO</name>
<feature type="compositionally biased region" description="Low complexity" evidence="1">
    <location>
        <begin position="477"/>
        <end position="493"/>
    </location>
</feature>
<evidence type="ECO:0000313" key="2">
    <source>
        <dbReference type="EMBL" id="PRW59832.1"/>
    </source>
</evidence>
<evidence type="ECO:0000256" key="1">
    <source>
        <dbReference type="SAM" id="MobiDB-lite"/>
    </source>
</evidence>
<feature type="region of interest" description="Disordered" evidence="1">
    <location>
        <begin position="717"/>
        <end position="741"/>
    </location>
</feature>
<dbReference type="EMBL" id="LHPG02000003">
    <property type="protein sequence ID" value="PRW59832.1"/>
    <property type="molecule type" value="Genomic_DNA"/>
</dbReference>
<gene>
    <name evidence="2" type="ORF">C2E21_1603</name>
</gene>
<keyword evidence="3" id="KW-1185">Reference proteome</keyword>
<dbReference type="Proteomes" id="UP000239899">
    <property type="component" value="Unassembled WGS sequence"/>
</dbReference>
<feature type="compositionally biased region" description="Basic and acidic residues" evidence="1">
    <location>
        <begin position="729"/>
        <end position="741"/>
    </location>
</feature>
<evidence type="ECO:0000313" key="3">
    <source>
        <dbReference type="Proteomes" id="UP000239899"/>
    </source>
</evidence>
<sequence length="985" mass="103688">MLTLTGVQATKQGNWQIQIYALLDSCGRVVAGAEKRQRTTGRFADRLEAAVARDLCVIWLQLRLGCDPAAAGEAFNCPLNSLLQQEALLGQLRECPSLRDLRQLLEGLAATGHLRCLAATLLTQRTAAAFVGVQQIRNSWMAHVTVGLDEQLRPSGAAERKGYSVGSFGSEEEGAAARDVAIIWRQLVLGASPYKAHEKLNLPLDGLLQQEALLAQLKLCPSLRDLRQLLEGLAVAGELRRLATTLLTQRTTAVAAATGQHAAATAAAAAAAAPAAMDSPLAVSMTPTAAPPPAAAAASAVADGIDAPSLSAGLTAALPKRLFVGITRQEKGWQAGMWVSLDEQQRLSSAARKTSKSLGCFGSMEEAAMARDIGVIWKQLGVGASPHAASEKLNAPMDSLLQQEALLGQLRECSSLRDLRQLLEGLAATGHLRRLAATLLTQRTAAVAAAIGEQQAAPAASQPVGPASATAPGVQHAAAALPAASPDSAAAADGQAGRSEEQPSGAAAELPLVQPSAAVEPAARDAPGSVVVRSERSPEAAADALAGSAIAQQTAAVPARRRKGRMAGVTLRGCKWQATVYIGLTPEGRPSDAIDRISRAAGSFEAILEAGIARDLAISWRQLALGAPIEAATEAFNARLPMLQRESALLAQLQRCATWRELRTQLQQYAEQGKLAELAGRLLPPALSAAAAVAAGRHPAADLPGGRRLRARAPIKLEEGADEEGSEEDGQRPAKRNKSDGHAAVGRCIEVWLGEGSSRQPFTGLVVERIPSGKHHVLFSDGEEALLDFEEEDVRFIECPSEAAAVAEAARAASKPADAAAAAASKRDKGQRLSVLWPDGQWWSGKITYAVGTGLHCVRYDDDNSELLVDVMEEQVKWHSAERQQEHERQLRQYRRQDAAPGEEGSGDLFDYMMACAEAPGAEAAGLTGELVCQYQELLDTLQPPARAAKEERLRKQLAAGKFGNAAAMMRMAVNLALGTPPGAA</sequence>